<dbReference type="STRING" id="3218.A9RLB4"/>
<dbReference type="AlphaFoldDB" id="A9RLB4"/>
<dbReference type="EnsemblPlants" id="Pp3c16_11960V3.1">
    <property type="protein sequence ID" value="Pp3c16_11960V3.1"/>
    <property type="gene ID" value="Pp3c16_11960"/>
</dbReference>
<dbReference type="InterPro" id="IPR033344">
    <property type="entry name" value="CURT1"/>
</dbReference>
<feature type="transmembrane region" description="Helical" evidence="2">
    <location>
        <begin position="142"/>
        <end position="160"/>
    </location>
</feature>
<dbReference type="eggNOG" id="ENOG502S1DZ">
    <property type="taxonomic scope" value="Eukaryota"/>
</dbReference>
<keyword evidence="2" id="KW-0472">Membrane</keyword>
<accession>A9RLB4</accession>
<dbReference type="InterPro" id="IPR025564">
    <property type="entry name" value="CAAD_dom"/>
</dbReference>
<gene>
    <name evidence="5" type="primary">LOC112293897</name>
    <name evidence="4" type="ORF">PHYPA_020843</name>
</gene>
<name>A9RLB4_PHYPA</name>
<reference evidence="4 6" key="2">
    <citation type="journal article" date="2018" name="Plant J.">
        <title>The Physcomitrella patens chromosome-scale assembly reveals moss genome structure and evolution.</title>
        <authorList>
            <person name="Lang D."/>
            <person name="Ullrich K.K."/>
            <person name="Murat F."/>
            <person name="Fuchs J."/>
            <person name="Jenkins J."/>
            <person name="Haas F.B."/>
            <person name="Piednoel M."/>
            <person name="Gundlach H."/>
            <person name="Van Bel M."/>
            <person name="Meyberg R."/>
            <person name="Vives C."/>
            <person name="Morata J."/>
            <person name="Symeonidi A."/>
            <person name="Hiss M."/>
            <person name="Muchero W."/>
            <person name="Kamisugi Y."/>
            <person name="Saleh O."/>
            <person name="Blanc G."/>
            <person name="Decker E.L."/>
            <person name="van Gessel N."/>
            <person name="Grimwood J."/>
            <person name="Hayes R.D."/>
            <person name="Graham S.W."/>
            <person name="Gunter L.E."/>
            <person name="McDaniel S.F."/>
            <person name="Hoernstein S.N.W."/>
            <person name="Larsson A."/>
            <person name="Li F.W."/>
            <person name="Perroud P.F."/>
            <person name="Phillips J."/>
            <person name="Ranjan P."/>
            <person name="Rokshar D.S."/>
            <person name="Rothfels C.J."/>
            <person name="Schneider L."/>
            <person name="Shu S."/>
            <person name="Stevenson D.W."/>
            <person name="Thummler F."/>
            <person name="Tillich M."/>
            <person name="Villarreal Aguilar J.C."/>
            <person name="Widiez T."/>
            <person name="Wong G.K."/>
            <person name="Wymore A."/>
            <person name="Zhang Y."/>
            <person name="Zimmer A.D."/>
            <person name="Quatrano R.S."/>
            <person name="Mayer K.F.X."/>
            <person name="Goodstein D."/>
            <person name="Casacuberta J.M."/>
            <person name="Vandepoele K."/>
            <person name="Reski R."/>
            <person name="Cuming A.C."/>
            <person name="Tuskan G.A."/>
            <person name="Maumus F."/>
            <person name="Salse J."/>
            <person name="Schmutz J."/>
            <person name="Rensing S.A."/>
        </authorList>
    </citation>
    <scope>NUCLEOTIDE SEQUENCE [LARGE SCALE GENOMIC DNA]</scope>
    <source>
        <strain evidence="5 6">cv. Gransden 2004</strain>
    </source>
</reference>
<dbReference type="Proteomes" id="UP000006727">
    <property type="component" value="Chromosome 16"/>
</dbReference>
<feature type="domain" description="Cyanobacterial aminoacyl-tRNA synthetase CAAD" evidence="3">
    <location>
        <begin position="97"/>
        <end position="181"/>
    </location>
</feature>
<feature type="transmembrane region" description="Helical" evidence="2">
    <location>
        <begin position="110"/>
        <end position="130"/>
    </location>
</feature>
<dbReference type="Gramene" id="Pp3c16_11960V3.1">
    <property type="protein sequence ID" value="Pp3c16_11960V3.1"/>
    <property type="gene ID" value="Pp3c16_11960"/>
</dbReference>
<reference evidence="5" key="3">
    <citation type="submission" date="2020-12" db="UniProtKB">
        <authorList>
            <consortium name="EnsemblPlants"/>
        </authorList>
    </citation>
    <scope>IDENTIFICATION</scope>
</reference>
<protein>
    <recommendedName>
        <fullName evidence="3">Cyanobacterial aminoacyl-tRNA synthetase CAAD domain-containing protein</fullName>
    </recommendedName>
</protein>
<dbReference type="Gramene" id="Pp3c16_11960V3.3">
    <property type="protein sequence ID" value="Pp3c16_11960V3.3"/>
    <property type="gene ID" value="Pp3c16_11960"/>
</dbReference>
<dbReference type="HOGENOM" id="CLU_095488_0_0_1"/>
<evidence type="ECO:0000259" key="3">
    <source>
        <dbReference type="Pfam" id="PF14159"/>
    </source>
</evidence>
<dbReference type="PaxDb" id="3218-PP1S15_328V6.1"/>
<evidence type="ECO:0000256" key="2">
    <source>
        <dbReference type="SAM" id="Phobius"/>
    </source>
</evidence>
<dbReference type="GO" id="GO:0009535">
    <property type="term" value="C:chloroplast thylakoid membrane"/>
    <property type="evidence" value="ECO:0000318"/>
    <property type="project" value="GO_Central"/>
</dbReference>
<keyword evidence="2" id="KW-0812">Transmembrane</keyword>
<evidence type="ECO:0000313" key="4">
    <source>
        <dbReference type="EMBL" id="PNR37734.1"/>
    </source>
</evidence>
<dbReference type="OMA" id="WDSTDNS"/>
<dbReference type="OrthoDB" id="2014299at2759"/>
<dbReference type="EnsemblPlants" id="Pp3c16_11960V3.3">
    <property type="protein sequence ID" value="Pp3c16_11960V3.3"/>
    <property type="gene ID" value="Pp3c16_11960"/>
</dbReference>
<evidence type="ECO:0000313" key="6">
    <source>
        <dbReference type="Proteomes" id="UP000006727"/>
    </source>
</evidence>
<evidence type="ECO:0000313" key="5">
    <source>
        <dbReference type="EnsemblPlants" id="Pp3c16_11960V3.1"/>
    </source>
</evidence>
<dbReference type="RefSeq" id="XP_024399624.1">
    <property type="nucleotide sequence ID" value="XM_024543856.2"/>
</dbReference>
<reference evidence="4 6" key="1">
    <citation type="journal article" date="2008" name="Science">
        <title>The Physcomitrella genome reveals evolutionary insights into the conquest of land by plants.</title>
        <authorList>
            <person name="Rensing S."/>
            <person name="Lang D."/>
            <person name="Zimmer A."/>
            <person name="Terry A."/>
            <person name="Salamov A."/>
            <person name="Shapiro H."/>
            <person name="Nishiyama T."/>
            <person name="Perroud P.-F."/>
            <person name="Lindquist E."/>
            <person name="Kamisugi Y."/>
            <person name="Tanahashi T."/>
            <person name="Sakakibara K."/>
            <person name="Fujita T."/>
            <person name="Oishi K."/>
            <person name="Shin-I T."/>
            <person name="Kuroki Y."/>
            <person name="Toyoda A."/>
            <person name="Suzuki Y."/>
            <person name="Hashimoto A."/>
            <person name="Yamaguchi K."/>
            <person name="Sugano A."/>
            <person name="Kohara Y."/>
            <person name="Fujiyama A."/>
            <person name="Anterola A."/>
            <person name="Aoki S."/>
            <person name="Ashton N."/>
            <person name="Barbazuk W.B."/>
            <person name="Barker E."/>
            <person name="Bennetzen J."/>
            <person name="Bezanilla M."/>
            <person name="Blankenship R."/>
            <person name="Cho S.H."/>
            <person name="Dutcher S."/>
            <person name="Estelle M."/>
            <person name="Fawcett J.A."/>
            <person name="Gundlach H."/>
            <person name="Hanada K."/>
            <person name="Heyl A."/>
            <person name="Hicks K.A."/>
            <person name="Hugh J."/>
            <person name="Lohr M."/>
            <person name="Mayer K."/>
            <person name="Melkozernov A."/>
            <person name="Murata T."/>
            <person name="Nelson D."/>
            <person name="Pils B."/>
            <person name="Prigge M."/>
            <person name="Reiss B."/>
            <person name="Renner T."/>
            <person name="Rombauts S."/>
            <person name="Rushton P."/>
            <person name="Sanderfoot A."/>
            <person name="Schween G."/>
            <person name="Shiu S.-H."/>
            <person name="Stueber K."/>
            <person name="Theodoulou F.L."/>
            <person name="Tu H."/>
            <person name="Van de Peer Y."/>
            <person name="Verrier P.J."/>
            <person name="Waters E."/>
            <person name="Wood A."/>
            <person name="Yang L."/>
            <person name="Cove D."/>
            <person name="Cuming A."/>
            <person name="Hasebe M."/>
            <person name="Lucas S."/>
            <person name="Mishler D.B."/>
            <person name="Reski R."/>
            <person name="Grigoriev I."/>
            <person name="Quatrano R.S."/>
            <person name="Boore J.L."/>
        </authorList>
    </citation>
    <scope>NUCLEOTIDE SEQUENCE [LARGE SCALE GENOMIC DNA]</scope>
    <source>
        <strain evidence="5 6">cv. Gransden 2004</strain>
    </source>
</reference>
<comment type="subcellular location">
    <subcellularLocation>
        <location evidence="1">Membrane</location>
        <topology evidence="1">Multi-pass membrane protein</topology>
    </subcellularLocation>
</comment>
<dbReference type="PANTHER" id="PTHR33222:SF3">
    <property type="entry name" value="PROTEIN CURVATURE THYLAKOID 1C, CHLOROPLASTIC"/>
    <property type="match status" value="1"/>
</dbReference>
<evidence type="ECO:0000256" key="1">
    <source>
        <dbReference type="ARBA" id="ARBA00004141"/>
    </source>
</evidence>
<keyword evidence="2" id="KW-1133">Transmembrane helix</keyword>
<dbReference type="EMBL" id="ABEU02000016">
    <property type="protein sequence ID" value="PNR37734.1"/>
    <property type="molecule type" value="Genomic_DNA"/>
</dbReference>
<dbReference type="GeneID" id="112293897"/>
<keyword evidence="6" id="KW-1185">Reference proteome</keyword>
<sequence>MAASLVSSVVAAGSVTSSSAPVVAAARSSASCTALLSPYGASFKTGVAVPAVARSAGYRTVSKRSLTIVAAKATKEPETTVNSTVNDSSAAIEDALKSVQEAWEKTDDKVAIAGLGLAGLVAIWAAAGLINAIDKLPLIPDVFELVGIVFSGWFVYRYLLFKPDREELLKIIDETKSKITGQ</sequence>
<organism evidence="4">
    <name type="scientific">Physcomitrium patens</name>
    <name type="common">Spreading-leaved earth moss</name>
    <name type="synonym">Physcomitrella patens</name>
    <dbReference type="NCBI Taxonomy" id="3218"/>
    <lineage>
        <taxon>Eukaryota</taxon>
        <taxon>Viridiplantae</taxon>
        <taxon>Streptophyta</taxon>
        <taxon>Embryophyta</taxon>
        <taxon>Bryophyta</taxon>
        <taxon>Bryophytina</taxon>
        <taxon>Bryopsida</taxon>
        <taxon>Funariidae</taxon>
        <taxon>Funariales</taxon>
        <taxon>Funariaceae</taxon>
        <taxon>Physcomitrium</taxon>
    </lineage>
</organism>
<proteinExistence type="predicted"/>
<dbReference type="PANTHER" id="PTHR33222">
    <property type="match status" value="1"/>
</dbReference>
<dbReference type="Pfam" id="PF14159">
    <property type="entry name" value="CAAD"/>
    <property type="match status" value="1"/>
</dbReference>